<feature type="domain" description="Histidine kinase/HSP90-like ATPase" evidence="2">
    <location>
        <begin position="36"/>
        <end position="129"/>
    </location>
</feature>
<reference evidence="3 4" key="1">
    <citation type="journal article" date="2010" name="Stand. Genomic Sci.">
        <title>Complete genome sequence of Ilyobacter polytropus type strain (CuHbu1).</title>
        <authorList>
            <person name="Sikorski J."/>
            <person name="Chertkov O."/>
            <person name="Lapidus A."/>
            <person name="Nolan M."/>
            <person name="Lucas S."/>
            <person name="Del Rio T.G."/>
            <person name="Tice H."/>
            <person name="Cheng J.F."/>
            <person name="Tapia R."/>
            <person name="Han C."/>
            <person name="Goodwin L."/>
            <person name="Pitluck S."/>
            <person name="Liolios K."/>
            <person name="Ivanova N."/>
            <person name="Mavromatis K."/>
            <person name="Mikhailova N."/>
            <person name="Pati A."/>
            <person name="Chen A."/>
            <person name="Palaniappan K."/>
            <person name="Land M."/>
            <person name="Hauser L."/>
            <person name="Chang Y.J."/>
            <person name="Jeffries C.D."/>
            <person name="Brambilla E."/>
            <person name="Yasawong M."/>
            <person name="Rohde M."/>
            <person name="Pukall R."/>
            <person name="Spring S."/>
            <person name="Goker M."/>
            <person name="Woyke T."/>
            <person name="Bristow J."/>
            <person name="Eisen J.A."/>
            <person name="Markowitz V."/>
            <person name="Hugenholtz P."/>
            <person name="Kyrpides N.C."/>
            <person name="Klenk H.P."/>
        </authorList>
    </citation>
    <scope>NUCLEOTIDE SEQUENCE [LARGE SCALE GENOMIC DNA]</scope>
    <source>
        <strain evidence="4">ATCC 51220 / DSM 2926 / LMG 16218 / CuHBu1</strain>
    </source>
</reference>
<dbReference type="InterPro" id="IPR036890">
    <property type="entry name" value="HATPase_C_sf"/>
</dbReference>
<dbReference type="eggNOG" id="COG2172">
    <property type="taxonomic scope" value="Bacteria"/>
</dbReference>
<dbReference type="SMART" id="SM00387">
    <property type="entry name" value="HATPase_c"/>
    <property type="match status" value="1"/>
</dbReference>
<dbReference type="InterPro" id="IPR003594">
    <property type="entry name" value="HATPase_dom"/>
</dbReference>
<dbReference type="STRING" id="572544.Ilyop_1385"/>
<dbReference type="OrthoDB" id="9781904at2"/>
<sequence>MEINDVKFVLPSSLHNLTLIRALAKTYFESQNIEKGDVMKLLSVIDELATNVVEHGYRYETGEMTIFLKKIGNTVYLSIEDNGHGYDEKKSSKEEGGMGLFIVKGMVDEFNVEKKETGTKFNVSKEVKEAK</sequence>
<protein>
    <submittedName>
        <fullName evidence="3">Anti-sigma regulatory factor, serine/threonine protein kinase</fullName>
    </submittedName>
</protein>
<dbReference type="AlphaFoldDB" id="E3HA37"/>
<keyword evidence="1 3" id="KW-0418">Kinase</keyword>
<dbReference type="RefSeq" id="WP_013387832.1">
    <property type="nucleotide sequence ID" value="NC_014632.1"/>
</dbReference>
<dbReference type="PANTHER" id="PTHR35526">
    <property type="entry name" value="ANTI-SIGMA-F FACTOR RSBW-RELATED"/>
    <property type="match status" value="1"/>
</dbReference>
<keyword evidence="4" id="KW-1185">Reference proteome</keyword>
<dbReference type="HOGENOM" id="CLU_159251_0_0_0"/>
<evidence type="ECO:0000313" key="4">
    <source>
        <dbReference type="Proteomes" id="UP000006875"/>
    </source>
</evidence>
<dbReference type="KEGG" id="ipo:Ilyop_1385"/>
<proteinExistence type="predicted"/>
<keyword evidence="1 3" id="KW-0723">Serine/threonine-protein kinase</keyword>
<gene>
    <name evidence="3" type="ordered locus">Ilyop_1385</name>
</gene>
<dbReference type="SUPFAM" id="SSF55874">
    <property type="entry name" value="ATPase domain of HSP90 chaperone/DNA topoisomerase II/histidine kinase"/>
    <property type="match status" value="1"/>
</dbReference>
<name>E3HA37_ILYPC</name>
<accession>E3HA37</accession>
<dbReference type="Pfam" id="PF13581">
    <property type="entry name" value="HATPase_c_2"/>
    <property type="match status" value="1"/>
</dbReference>
<evidence type="ECO:0000259" key="2">
    <source>
        <dbReference type="SMART" id="SM00387"/>
    </source>
</evidence>
<dbReference type="InterPro" id="IPR050267">
    <property type="entry name" value="Anti-sigma-factor_SerPK"/>
</dbReference>
<dbReference type="EMBL" id="CP002281">
    <property type="protein sequence ID" value="ADO83165.1"/>
    <property type="molecule type" value="Genomic_DNA"/>
</dbReference>
<organism evidence="3 4">
    <name type="scientific">Ilyobacter polytropus (strain ATCC 51220 / DSM 2926 / LMG 16218 / CuHBu1)</name>
    <dbReference type="NCBI Taxonomy" id="572544"/>
    <lineage>
        <taxon>Bacteria</taxon>
        <taxon>Fusobacteriati</taxon>
        <taxon>Fusobacteriota</taxon>
        <taxon>Fusobacteriia</taxon>
        <taxon>Fusobacteriales</taxon>
        <taxon>Fusobacteriaceae</taxon>
        <taxon>Ilyobacter</taxon>
    </lineage>
</organism>
<evidence type="ECO:0000256" key="1">
    <source>
        <dbReference type="ARBA" id="ARBA00022527"/>
    </source>
</evidence>
<dbReference type="GO" id="GO:0004674">
    <property type="term" value="F:protein serine/threonine kinase activity"/>
    <property type="evidence" value="ECO:0007669"/>
    <property type="project" value="UniProtKB-KW"/>
</dbReference>
<dbReference type="Gene3D" id="3.30.565.10">
    <property type="entry name" value="Histidine kinase-like ATPase, C-terminal domain"/>
    <property type="match status" value="1"/>
</dbReference>
<keyword evidence="1 3" id="KW-0808">Transferase</keyword>
<dbReference type="CDD" id="cd16936">
    <property type="entry name" value="HATPase_RsbW-like"/>
    <property type="match status" value="1"/>
</dbReference>
<dbReference type="PANTHER" id="PTHR35526:SF3">
    <property type="entry name" value="ANTI-SIGMA-F FACTOR RSBW"/>
    <property type="match status" value="1"/>
</dbReference>
<evidence type="ECO:0000313" key="3">
    <source>
        <dbReference type="EMBL" id="ADO83165.1"/>
    </source>
</evidence>
<dbReference type="Proteomes" id="UP000006875">
    <property type="component" value="Chromosome"/>
</dbReference>